<dbReference type="Proteomes" id="UP000623129">
    <property type="component" value="Unassembled WGS sequence"/>
</dbReference>
<organism evidence="2 3">
    <name type="scientific">Carex littledalei</name>
    <dbReference type="NCBI Taxonomy" id="544730"/>
    <lineage>
        <taxon>Eukaryota</taxon>
        <taxon>Viridiplantae</taxon>
        <taxon>Streptophyta</taxon>
        <taxon>Embryophyta</taxon>
        <taxon>Tracheophyta</taxon>
        <taxon>Spermatophyta</taxon>
        <taxon>Magnoliopsida</taxon>
        <taxon>Liliopsida</taxon>
        <taxon>Poales</taxon>
        <taxon>Cyperaceae</taxon>
        <taxon>Cyperoideae</taxon>
        <taxon>Cariceae</taxon>
        <taxon>Carex</taxon>
        <taxon>Carex subgen. Euthyceras</taxon>
    </lineage>
</organism>
<protein>
    <recommendedName>
        <fullName evidence="4">25S rRNA (uridine-N(3))-methyltransferase BMT5-like domain-containing protein</fullName>
    </recommendedName>
</protein>
<comment type="caution">
    <text evidence="2">The sequence shown here is derived from an EMBL/GenBank/DDBJ whole genome shotgun (WGS) entry which is preliminary data.</text>
</comment>
<feature type="signal peptide" evidence="1">
    <location>
        <begin position="1"/>
        <end position="19"/>
    </location>
</feature>
<dbReference type="InterPro" id="IPR042885">
    <property type="entry name" value="HIPP47/16"/>
</dbReference>
<dbReference type="AlphaFoldDB" id="A0A833QVT7"/>
<proteinExistence type="predicted"/>
<dbReference type="OrthoDB" id="692882at2759"/>
<evidence type="ECO:0000313" key="3">
    <source>
        <dbReference type="Proteomes" id="UP000623129"/>
    </source>
</evidence>
<sequence>MTCNSRFFFPFFCLGVVSAALDGDKLVVIGDGTDSVTMTTLLRKKLGYADLISVASVEEKKEEKKEDKKENNQITHPHVYPYQYIYSYPYTYQDSFYDHHKFYSVL</sequence>
<evidence type="ECO:0000256" key="1">
    <source>
        <dbReference type="SAM" id="SignalP"/>
    </source>
</evidence>
<accession>A0A833QVT7</accession>
<reference evidence="2" key="1">
    <citation type="submission" date="2020-01" db="EMBL/GenBank/DDBJ databases">
        <title>Genome sequence of Kobresia littledalei, the first chromosome-level genome in the family Cyperaceae.</title>
        <authorList>
            <person name="Qu G."/>
        </authorList>
    </citation>
    <scope>NUCLEOTIDE SEQUENCE</scope>
    <source>
        <strain evidence="2">C.B.Clarke</strain>
        <tissue evidence="2">Leaf</tissue>
    </source>
</reference>
<gene>
    <name evidence="2" type="ORF">FCM35_KLT09038</name>
</gene>
<feature type="chain" id="PRO_5032460019" description="25S rRNA (uridine-N(3))-methyltransferase BMT5-like domain-containing protein" evidence="1">
    <location>
        <begin position="20"/>
        <end position="106"/>
    </location>
</feature>
<dbReference type="EMBL" id="SWLB01000019">
    <property type="protein sequence ID" value="KAF3325958.1"/>
    <property type="molecule type" value="Genomic_DNA"/>
</dbReference>
<dbReference type="PANTHER" id="PTHR46932:SF12">
    <property type="entry name" value="HEAVY METAL-ASSOCIATED ISOPRENYLATED PLANT PROTEIN 47"/>
    <property type="match status" value="1"/>
</dbReference>
<name>A0A833QVT7_9POAL</name>
<dbReference type="PANTHER" id="PTHR46932">
    <property type="entry name" value="HEAVY METAL-ASSOCIATED ISOPRENYLATED PLANT PROTEIN 47"/>
    <property type="match status" value="1"/>
</dbReference>
<evidence type="ECO:0008006" key="4">
    <source>
        <dbReference type="Google" id="ProtNLM"/>
    </source>
</evidence>
<evidence type="ECO:0000313" key="2">
    <source>
        <dbReference type="EMBL" id="KAF3325958.1"/>
    </source>
</evidence>
<keyword evidence="3" id="KW-1185">Reference proteome</keyword>
<dbReference type="Gene3D" id="3.30.70.100">
    <property type="match status" value="1"/>
</dbReference>
<keyword evidence="1" id="KW-0732">Signal</keyword>